<evidence type="ECO:0000256" key="1">
    <source>
        <dbReference type="SAM" id="MobiDB-lite"/>
    </source>
</evidence>
<dbReference type="AlphaFoldDB" id="A0A0G0T5B7"/>
<sequence>MTTNNDDLNKKPSLPAKFSPGTTGIGKEGGAIGEVKTGEILKESSLEMELPKEVKEMGARVHKEVIELPPDVKKLGVTSVGAGTPVTSSTATTVVLPISDQQVVAGLHAQITSALHWLAAWCVRKLKQAHMTIKVVHGKIMRVEAK</sequence>
<feature type="region of interest" description="Disordered" evidence="1">
    <location>
        <begin position="1"/>
        <end position="31"/>
    </location>
</feature>
<organism evidence="2 3">
    <name type="scientific">Candidatus Gottesmanbacteria bacterium GW2011_GWC2_39_8</name>
    <dbReference type="NCBI Taxonomy" id="1618450"/>
    <lineage>
        <taxon>Bacteria</taxon>
        <taxon>Candidatus Gottesmaniibacteriota</taxon>
    </lineage>
</organism>
<comment type="caution">
    <text evidence="2">The sequence shown here is derived from an EMBL/GenBank/DDBJ whole genome shotgun (WGS) entry which is preliminary data.</text>
</comment>
<evidence type="ECO:0000313" key="3">
    <source>
        <dbReference type="Proteomes" id="UP000034539"/>
    </source>
</evidence>
<proteinExistence type="predicted"/>
<dbReference type="EMBL" id="LBXN01000025">
    <property type="protein sequence ID" value="KKR33042.1"/>
    <property type="molecule type" value="Genomic_DNA"/>
</dbReference>
<evidence type="ECO:0000313" key="2">
    <source>
        <dbReference type="EMBL" id="KKR33042.1"/>
    </source>
</evidence>
<protein>
    <submittedName>
        <fullName evidence="2">Uncharacterized protein</fullName>
    </submittedName>
</protein>
<reference evidence="2 3" key="1">
    <citation type="journal article" date="2015" name="Nature">
        <title>rRNA introns, odd ribosomes, and small enigmatic genomes across a large radiation of phyla.</title>
        <authorList>
            <person name="Brown C.T."/>
            <person name="Hug L.A."/>
            <person name="Thomas B.C."/>
            <person name="Sharon I."/>
            <person name="Castelle C.J."/>
            <person name="Singh A."/>
            <person name="Wilkins M.J."/>
            <person name="Williams K.H."/>
            <person name="Banfield J.F."/>
        </authorList>
    </citation>
    <scope>NUCLEOTIDE SEQUENCE [LARGE SCALE GENOMIC DNA]</scope>
</reference>
<name>A0A0G0T5B7_9BACT</name>
<accession>A0A0G0T5B7</accession>
<gene>
    <name evidence="2" type="ORF">UT63_C0025G0019</name>
</gene>
<dbReference type="Proteomes" id="UP000034539">
    <property type="component" value="Unassembled WGS sequence"/>
</dbReference>